<dbReference type="InterPro" id="IPR038538">
    <property type="entry name" value="MTERF_sf"/>
</dbReference>
<comment type="similarity">
    <text evidence="1">Belongs to the mTERF family.</text>
</comment>
<dbReference type="STRING" id="1590841.A0A2R6QV21"/>
<dbReference type="PANTHER" id="PTHR13068">
    <property type="entry name" value="CGI-12 PROTEIN-RELATED"/>
    <property type="match status" value="1"/>
</dbReference>
<dbReference type="InParanoid" id="A0A2R6QV21"/>
<dbReference type="OrthoDB" id="637682at2759"/>
<comment type="caution">
    <text evidence="4">The sequence shown here is derived from an EMBL/GenBank/DDBJ whole genome shotgun (WGS) entry which is preliminary data.</text>
</comment>
<protein>
    <submittedName>
        <fullName evidence="4">Transcription termination factor like</fullName>
    </submittedName>
</protein>
<dbReference type="OMA" id="IIVCFPQ"/>
<dbReference type="PANTHER" id="PTHR13068:SF9">
    <property type="entry name" value="TRANSCRIPTION TERMINATION FACTOR MTERF5, CHLOROPLASTIC"/>
    <property type="match status" value="1"/>
</dbReference>
<gene>
    <name evidence="4" type="ORF">CEY00_Acc13079</name>
</gene>
<evidence type="ECO:0000256" key="2">
    <source>
        <dbReference type="ARBA" id="ARBA00022472"/>
    </source>
</evidence>
<sequence length="199" mass="22871">MGEGDSPIPHTSHLQLAETERTADFLYEMGLSAENLGKILTRWPTILSYSVEDNLRPMAEYFRSLGVHVALLLHRSPQTFGPSIEGNLKPVTKFFLERGYSMGDVATMISRYGTLYTYSLSENLILKWEFFLTMGYPKSKLIKFPQYFGYRLEECIIRRYAIVEESGVRLLCNQALYLSDGEFDKALKRKIKKNQGSRC</sequence>
<name>A0A2R6QV21_ACTCC</name>
<evidence type="ECO:0000313" key="4">
    <source>
        <dbReference type="EMBL" id="PSS15587.1"/>
    </source>
</evidence>
<accession>A0A2R6QV21</accession>
<reference evidence="5" key="2">
    <citation type="journal article" date="2018" name="BMC Genomics">
        <title>A manually annotated Actinidia chinensis var. chinensis (kiwifruit) genome highlights the challenges associated with draft genomes and gene prediction in plants.</title>
        <authorList>
            <person name="Pilkington S.M."/>
            <person name="Crowhurst R."/>
            <person name="Hilario E."/>
            <person name="Nardozza S."/>
            <person name="Fraser L."/>
            <person name="Peng Y."/>
            <person name="Gunaseelan K."/>
            <person name="Simpson R."/>
            <person name="Tahir J."/>
            <person name="Deroles S.C."/>
            <person name="Templeton K."/>
            <person name="Luo Z."/>
            <person name="Davy M."/>
            <person name="Cheng C."/>
            <person name="McNeilage M."/>
            <person name="Scaglione D."/>
            <person name="Liu Y."/>
            <person name="Zhang Q."/>
            <person name="Datson P."/>
            <person name="De Silva N."/>
            <person name="Gardiner S.E."/>
            <person name="Bassett H."/>
            <person name="Chagne D."/>
            <person name="McCallum J."/>
            <person name="Dzierzon H."/>
            <person name="Deng C."/>
            <person name="Wang Y.Y."/>
            <person name="Barron L."/>
            <person name="Manako K."/>
            <person name="Bowen J."/>
            <person name="Foster T.M."/>
            <person name="Erridge Z.A."/>
            <person name="Tiffin H."/>
            <person name="Waite C.N."/>
            <person name="Davies K.M."/>
            <person name="Grierson E.P."/>
            <person name="Laing W.A."/>
            <person name="Kirk R."/>
            <person name="Chen X."/>
            <person name="Wood M."/>
            <person name="Montefiori M."/>
            <person name="Brummell D.A."/>
            <person name="Schwinn K.E."/>
            <person name="Catanach A."/>
            <person name="Fullerton C."/>
            <person name="Li D."/>
            <person name="Meiyalaghan S."/>
            <person name="Nieuwenhuizen N."/>
            <person name="Read N."/>
            <person name="Prakash R."/>
            <person name="Hunter D."/>
            <person name="Zhang H."/>
            <person name="McKenzie M."/>
            <person name="Knabel M."/>
            <person name="Harris A."/>
            <person name="Allan A.C."/>
            <person name="Gleave A."/>
            <person name="Chen A."/>
            <person name="Janssen B.J."/>
            <person name="Plunkett B."/>
            <person name="Ampomah-Dwamena C."/>
            <person name="Voogd C."/>
            <person name="Leif D."/>
            <person name="Lafferty D."/>
            <person name="Souleyre E.J.F."/>
            <person name="Varkonyi-Gasic E."/>
            <person name="Gambi F."/>
            <person name="Hanley J."/>
            <person name="Yao J.L."/>
            <person name="Cheung J."/>
            <person name="David K.M."/>
            <person name="Warren B."/>
            <person name="Marsh K."/>
            <person name="Snowden K.C."/>
            <person name="Lin-Wang K."/>
            <person name="Brian L."/>
            <person name="Martinez-Sanchez M."/>
            <person name="Wang M."/>
            <person name="Ileperuma N."/>
            <person name="Macnee N."/>
            <person name="Campin R."/>
            <person name="McAtee P."/>
            <person name="Drummond R.S.M."/>
            <person name="Espley R.V."/>
            <person name="Ireland H.S."/>
            <person name="Wu R."/>
            <person name="Atkinson R.G."/>
            <person name="Karunairetnam S."/>
            <person name="Bulley S."/>
            <person name="Chunkath S."/>
            <person name="Hanley Z."/>
            <person name="Storey R."/>
            <person name="Thrimawithana A.H."/>
            <person name="Thomson S."/>
            <person name="David C."/>
            <person name="Testolin R."/>
            <person name="Huang H."/>
            <person name="Hellens R.P."/>
            <person name="Schaffer R.J."/>
        </authorList>
    </citation>
    <scope>NUCLEOTIDE SEQUENCE [LARGE SCALE GENOMIC DNA]</scope>
    <source>
        <strain evidence="5">cv. Red5</strain>
    </source>
</reference>
<proteinExistence type="inferred from homology"/>
<dbReference type="Gene3D" id="1.25.70.10">
    <property type="entry name" value="Transcription termination factor 3, mitochondrial"/>
    <property type="match status" value="1"/>
</dbReference>
<dbReference type="GO" id="GO:0006353">
    <property type="term" value="P:DNA-templated transcription termination"/>
    <property type="evidence" value="ECO:0007669"/>
    <property type="project" value="UniProtKB-KW"/>
</dbReference>
<keyword evidence="2" id="KW-0805">Transcription regulation</keyword>
<dbReference type="AlphaFoldDB" id="A0A2R6QV21"/>
<dbReference type="SMART" id="SM00733">
    <property type="entry name" value="Mterf"/>
    <property type="match status" value="4"/>
</dbReference>
<evidence type="ECO:0000256" key="1">
    <source>
        <dbReference type="ARBA" id="ARBA00007692"/>
    </source>
</evidence>
<evidence type="ECO:0000313" key="5">
    <source>
        <dbReference type="Proteomes" id="UP000241394"/>
    </source>
</evidence>
<dbReference type="InterPro" id="IPR003690">
    <property type="entry name" value="MTERF"/>
</dbReference>
<dbReference type="Pfam" id="PF02536">
    <property type="entry name" value="mTERF"/>
    <property type="match status" value="1"/>
</dbReference>
<dbReference type="Gramene" id="PSS15587">
    <property type="protein sequence ID" value="PSS15587"/>
    <property type="gene ID" value="CEY00_Acc13079"/>
</dbReference>
<dbReference type="Proteomes" id="UP000241394">
    <property type="component" value="Chromosome LG12"/>
</dbReference>
<organism evidence="4 5">
    <name type="scientific">Actinidia chinensis var. chinensis</name>
    <name type="common">Chinese soft-hair kiwi</name>
    <dbReference type="NCBI Taxonomy" id="1590841"/>
    <lineage>
        <taxon>Eukaryota</taxon>
        <taxon>Viridiplantae</taxon>
        <taxon>Streptophyta</taxon>
        <taxon>Embryophyta</taxon>
        <taxon>Tracheophyta</taxon>
        <taxon>Spermatophyta</taxon>
        <taxon>Magnoliopsida</taxon>
        <taxon>eudicotyledons</taxon>
        <taxon>Gunneridae</taxon>
        <taxon>Pentapetalae</taxon>
        <taxon>asterids</taxon>
        <taxon>Ericales</taxon>
        <taxon>Actinidiaceae</taxon>
        <taxon>Actinidia</taxon>
    </lineage>
</organism>
<reference evidence="4 5" key="1">
    <citation type="submission" date="2017-07" db="EMBL/GenBank/DDBJ databases">
        <title>An improved, manually edited Actinidia chinensis var. chinensis (kiwifruit) genome highlights the challenges associated with draft genomes and gene prediction in plants.</title>
        <authorList>
            <person name="Pilkington S."/>
            <person name="Crowhurst R."/>
            <person name="Hilario E."/>
            <person name="Nardozza S."/>
            <person name="Fraser L."/>
            <person name="Peng Y."/>
            <person name="Gunaseelan K."/>
            <person name="Simpson R."/>
            <person name="Tahir J."/>
            <person name="Deroles S."/>
            <person name="Templeton K."/>
            <person name="Luo Z."/>
            <person name="Davy M."/>
            <person name="Cheng C."/>
            <person name="Mcneilage M."/>
            <person name="Scaglione D."/>
            <person name="Liu Y."/>
            <person name="Zhang Q."/>
            <person name="Datson P."/>
            <person name="De Silva N."/>
            <person name="Gardiner S."/>
            <person name="Bassett H."/>
            <person name="Chagne D."/>
            <person name="Mccallum J."/>
            <person name="Dzierzon H."/>
            <person name="Deng C."/>
            <person name="Wang Y.-Y."/>
            <person name="Barron N."/>
            <person name="Manako K."/>
            <person name="Bowen J."/>
            <person name="Foster T."/>
            <person name="Erridge Z."/>
            <person name="Tiffin H."/>
            <person name="Waite C."/>
            <person name="Davies K."/>
            <person name="Grierson E."/>
            <person name="Laing W."/>
            <person name="Kirk R."/>
            <person name="Chen X."/>
            <person name="Wood M."/>
            <person name="Montefiori M."/>
            <person name="Brummell D."/>
            <person name="Schwinn K."/>
            <person name="Catanach A."/>
            <person name="Fullerton C."/>
            <person name="Li D."/>
            <person name="Meiyalaghan S."/>
            <person name="Nieuwenhuizen N."/>
            <person name="Read N."/>
            <person name="Prakash R."/>
            <person name="Hunter D."/>
            <person name="Zhang H."/>
            <person name="Mckenzie M."/>
            <person name="Knabel M."/>
            <person name="Harris A."/>
            <person name="Allan A."/>
            <person name="Chen A."/>
            <person name="Janssen B."/>
            <person name="Plunkett B."/>
            <person name="Dwamena C."/>
            <person name="Voogd C."/>
            <person name="Leif D."/>
            <person name="Lafferty D."/>
            <person name="Souleyre E."/>
            <person name="Varkonyi-Gasic E."/>
            <person name="Gambi F."/>
            <person name="Hanley J."/>
            <person name="Yao J.-L."/>
            <person name="Cheung J."/>
            <person name="David K."/>
            <person name="Warren B."/>
            <person name="Marsh K."/>
            <person name="Snowden K."/>
            <person name="Lin-Wang K."/>
            <person name="Brian L."/>
            <person name="Martinez-Sanchez M."/>
            <person name="Wang M."/>
            <person name="Ileperuma N."/>
            <person name="Macnee N."/>
            <person name="Campin R."/>
            <person name="Mcatee P."/>
            <person name="Drummond R."/>
            <person name="Espley R."/>
            <person name="Ireland H."/>
            <person name="Wu R."/>
            <person name="Atkinson R."/>
            <person name="Karunairetnam S."/>
            <person name="Bulley S."/>
            <person name="Chunkath S."/>
            <person name="Hanley Z."/>
            <person name="Storey R."/>
            <person name="Thrimawithana A."/>
            <person name="Thomson S."/>
            <person name="David C."/>
            <person name="Testolin R."/>
        </authorList>
    </citation>
    <scope>NUCLEOTIDE SEQUENCE [LARGE SCALE GENOMIC DNA]</scope>
    <source>
        <strain evidence="5">cv. Red5</strain>
        <tissue evidence="4">Young leaf</tissue>
    </source>
</reference>
<keyword evidence="2" id="KW-0804">Transcription</keyword>
<evidence type="ECO:0000256" key="3">
    <source>
        <dbReference type="ARBA" id="ARBA00022946"/>
    </source>
</evidence>
<keyword evidence="2" id="KW-0806">Transcription termination</keyword>
<dbReference type="GO" id="GO:0003676">
    <property type="term" value="F:nucleic acid binding"/>
    <property type="evidence" value="ECO:0007669"/>
    <property type="project" value="InterPro"/>
</dbReference>
<dbReference type="EMBL" id="NKQK01000012">
    <property type="protein sequence ID" value="PSS15587.1"/>
    <property type="molecule type" value="Genomic_DNA"/>
</dbReference>
<keyword evidence="5" id="KW-1185">Reference proteome</keyword>
<keyword evidence="3" id="KW-0809">Transit peptide</keyword>